<evidence type="ECO:0000313" key="3">
    <source>
        <dbReference type="Proteomes" id="UP000518266"/>
    </source>
</evidence>
<protein>
    <submittedName>
        <fullName evidence="2">Uncharacterized protein</fullName>
    </submittedName>
</protein>
<organism evidence="2 3">
    <name type="scientific">Dissostichus mawsoni</name>
    <name type="common">Antarctic cod</name>
    <dbReference type="NCBI Taxonomy" id="36200"/>
    <lineage>
        <taxon>Eukaryota</taxon>
        <taxon>Metazoa</taxon>
        <taxon>Chordata</taxon>
        <taxon>Craniata</taxon>
        <taxon>Vertebrata</taxon>
        <taxon>Euteleostomi</taxon>
        <taxon>Actinopterygii</taxon>
        <taxon>Neopterygii</taxon>
        <taxon>Teleostei</taxon>
        <taxon>Neoteleostei</taxon>
        <taxon>Acanthomorphata</taxon>
        <taxon>Eupercaria</taxon>
        <taxon>Perciformes</taxon>
        <taxon>Notothenioidei</taxon>
        <taxon>Nototheniidae</taxon>
        <taxon>Dissostichus</taxon>
    </lineage>
</organism>
<reference evidence="2 3" key="1">
    <citation type="submission" date="2020-03" db="EMBL/GenBank/DDBJ databases">
        <title>Dissostichus mawsoni Genome sequencing and assembly.</title>
        <authorList>
            <person name="Park H."/>
        </authorList>
    </citation>
    <scope>NUCLEOTIDE SEQUENCE [LARGE SCALE GENOMIC DNA]</scope>
    <source>
        <strain evidence="2">DM0001</strain>
        <tissue evidence="2">Muscle</tissue>
    </source>
</reference>
<keyword evidence="3" id="KW-1185">Reference proteome</keyword>
<dbReference type="AlphaFoldDB" id="A0A7J5XDA5"/>
<evidence type="ECO:0000313" key="2">
    <source>
        <dbReference type="EMBL" id="KAF3834833.1"/>
    </source>
</evidence>
<feature type="transmembrane region" description="Helical" evidence="1">
    <location>
        <begin position="125"/>
        <end position="150"/>
    </location>
</feature>
<proteinExistence type="predicted"/>
<evidence type="ECO:0000256" key="1">
    <source>
        <dbReference type="SAM" id="Phobius"/>
    </source>
</evidence>
<dbReference type="Proteomes" id="UP000518266">
    <property type="component" value="Unassembled WGS sequence"/>
</dbReference>
<dbReference type="EMBL" id="JAAKFY010000025">
    <property type="protein sequence ID" value="KAF3834833.1"/>
    <property type="molecule type" value="Genomic_DNA"/>
</dbReference>
<name>A0A7J5XDA5_DISMA</name>
<sequence length="180" mass="20430">MTDHNTKSVGGSDMPIYSLRIIRTGIEYRVGAFHNLLDNHFGQAFCAVAVVRNFHIQDISKKLTSEIRAKEPKNVRSAPPQNEACLLVARERQNHEKNHSGFKSVGKLFLKVFTLKSMSKFHCSLICFILGSVTVCPLGTLAFVVCVYYATPNVFIICFKENMFFKVICYLQTTRWQQSS</sequence>
<keyword evidence="1" id="KW-0812">Transmembrane</keyword>
<gene>
    <name evidence="2" type="ORF">F7725_027391</name>
</gene>
<keyword evidence="1" id="KW-0472">Membrane</keyword>
<comment type="caution">
    <text evidence="2">The sequence shown here is derived from an EMBL/GenBank/DDBJ whole genome shotgun (WGS) entry which is preliminary data.</text>
</comment>
<keyword evidence="1" id="KW-1133">Transmembrane helix</keyword>
<accession>A0A7J5XDA5</accession>